<keyword evidence="5" id="KW-0813">Transport</keyword>
<evidence type="ECO:0000259" key="6">
    <source>
        <dbReference type="Pfam" id="PF02953"/>
    </source>
</evidence>
<keyword evidence="2 5" id="KW-0472">Membrane</keyword>
<dbReference type="InterPro" id="IPR004217">
    <property type="entry name" value="Tim10-like"/>
</dbReference>
<proteinExistence type="inferred from homology"/>
<reference evidence="7 8" key="1">
    <citation type="submission" date="2016-07" db="EMBL/GenBank/DDBJ databases">
        <title>Pervasive Adenine N6-methylation of Active Genes in Fungi.</title>
        <authorList>
            <consortium name="DOE Joint Genome Institute"/>
            <person name="Mondo S.J."/>
            <person name="Dannebaum R.O."/>
            <person name="Kuo R.C."/>
            <person name="Labutti K."/>
            <person name="Haridas S."/>
            <person name="Kuo A."/>
            <person name="Salamov A."/>
            <person name="Ahrendt S.R."/>
            <person name="Lipzen A."/>
            <person name="Sullivan W."/>
            <person name="Andreopoulos W.B."/>
            <person name="Clum A."/>
            <person name="Lindquist E."/>
            <person name="Daum C."/>
            <person name="Ramamoorthy G.K."/>
            <person name="Gryganskyi A."/>
            <person name="Culley D."/>
            <person name="Magnuson J.K."/>
            <person name="James T.Y."/>
            <person name="O'Malley M.A."/>
            <person name="Stajich J.E."/>
            <person name="Spatafora J.W."/>
            <person name="Visel A."/>
            <person name="Grigoriev I.V."/>
        </authorList>
    </citation>
    <scope>NUCLEOTIDE SEQUENCE [LARGE SCALE GENOMIC DNA]</scope>
    <source>
        <strain evidence="7 8">62-1032</strain>
    </source>
</reference>
<comment type="subcellular location">
    <subcellularLocation>
        <location evidence="5">Mitochondrion inner membrane</location>
        <topology evidence="5">Peripheral membrane protein</topology>
        <orientation evidence="5">Intermembrane side</orientation>
    </subcellularLocation>
</comment>
<feature type="domain" description="Tim10-like" evidence="6">
    <location>
        <begin position="24"/>
        <end position="86"/>
    </location>
</feature>
<gene>
    <name evidence="7" type="ORF">BCR35DRAFT_72967</name>
</gene>
<sequence length="89" mass="10055">MSAPQQQTGAEQLDLATQRELATFIEQEQTKAKLQATIHDMTSMCWDKCVTSSIGARFSKSEGTCLLNCVDRFLDTSKYLVKHLEERRG</sequence>
<dbReference type="Gene3D" id="1.10.287.810">
    <property type="entry name" value="Mitochondrial import inner membrane translocase subunit tim13 like domains"/>
    <property type="match status" value="1"/>
</dbReference>
<dbReference type="InParanoid" id="A0A1Y2G2Q1"/>
<dbReference type="EMBL" id="MCGR01000002">
    <property type="protein sequence ID" value="ORY91655.1"/>
    <property type="molecule type" value="Genomic_DNA"/>
</dbReference>
<evidence type="ECO:0000313" key="8">
    <source>
        <dbReference type="Proteomes" id="UP000193467"/>
    </source>
</evidence>
<comment type="similarity">
    <text evidence="1 5">Belongs to the small Tim family.</text>
</comment>
<evidence type="ECO:0000256" key="1">
    <source>
        <dbReference type="ARBA" id="ARBA00006720"/>
    </source>
</evidence>
<protein>
    <recommendedName>
        <fullName evidence="5">Mitochondrial import inner membrane translocase subunit</fullName>
    </recommendedName>
</protein>
<keyword evidence="2 5" id="KW-0999">Mitochondrion inner membrane</keyword>
<comment type="caution">
    <text evidence="7">The sequence shown here is derived from an EMBL/GenBank/DDBJ whole genome shotgun (WGS) entry which is preliminary data.</text>
</comment>
<dbReference type="AlphaFoldDB" id="A0A1Y2G2Q1"/>
<dbReference type="Proteomes" id="UP000193467">
    <property type="component" value="Unassembled WGS sequence"/>
</dbReference>
<keyword evidence="3 5" id="KW-0653">Protein transport</keyword>
<accession>A0A1Y2G2Q1</accession>
<keyword evidence="4 5" id="KW-0811">Translocation</keyword>
<dbReference type="GO" id="GO:0015031">
    <property type="term" value="P:protein transport"/>
    <property type="evidence" value="ECO:0007669"/>
    <property type="project" value="UniProtKB-KW"/>
</dbReference>
<dbReference type="OrthoDB" id="344165at2759"/>
<dbReference type="Pfam" id="PF02953">
    <property type="entry name" value="zf-Tim10_DDP"/>
    <property type="match status" value="1"/>
</dbReference>
<comment type="domain">
    <text evidence="5">The twin CX3C motif contains 4 conserved Cys residues that form 2 disulfide bonds in the mitochondrial intermembrane space.</text>
</comment>
<keyword evidence="5" id="KW-0496">Mitochondrion</keyword>
<dbReference type="InterPro" id="IPR035427">
    <property type="entry name" value="Tim10-like_dom_sf"/>
</dbReference>
<keyword evidence="5" id="KW-0143">Chaperone</keyword>
<organism evidence="7 8">
    <name type="scientific">Leucosporidium creatinivorum</name>
    <dbReference type="NCBI Taxonomy" id="106004"/>
    <lineage>
        <taxon>Eukaryota</taxon>
        <taxon>Fungi</taxon>
        <taxon>Dikarya</taxon>
        <taxon>Basidiomycota</taxon>
        <taxon>Pucciniomycotina</taxon>
        <taxon>Microbotryomycetes</taxon>
        <taxon>Leucosporidiales</taxon>
        <taxon>Leucosporidium</taxon>
    </lineage>
</organism>
<comment type="function">
    <text evidence="5">Mitochondrial intermembrane chaperone that participates in the import and insertion of some multi-pass transmembrane proteins into the mitochondrial inner membrane. Also required for the transfer of beta-barrel precursors from the TOM complex to the sorting and assembly machinery (SAM complex) of the outer membrane. Acts as a chaperone-like protein that protects the hydrophobic precursors from aggregation and guide them through the mitochondrial intermembrane space.</text>
</comment>
<evidence type="ECO:0000256" key="5">
    <source>
        <dbReference type="RuleBase" id="RU367043"/>
    </source>
</evidence>
<evidence type="ECO:0000256" key="3">
    <source>
        <dbReference type="ARBA" id="ARBA00022927"/>
    </source>
</evidence>
<evidence type="ECO:0000313" key="7">
    <source>
        <dbReference type="EMBL" id="ORY91655.1"/>
    </source>
</evidence>
<keyword evidence="8" id="KW-1185">Reference proteome</keyword>
<evidence type="ECO:0000256" key="4">
    <source>
        <dbReference type="ARBA" id="ARBA00023010"/>
    </source>
</evidence>
<comment type="subunit">
    <text evidence="5">Heterohexamer.</text>
</comment>
<dbReference type="SUPFAM" id="SSF144122">
    <property type="entry name" value="Tim10-like"/>
    <property type="match status" value="1"/>
</dbReference>
<evidence type="ECO:0000256" key="2">
    <source>
        <dbReference type="ARBA" id="ARBA00022792"/>
    </source>
</evidence>
<dbReference type="STRING" id="106004.A0A1Y2G2Q1"/>
<dbReference type="GO" id="GO:0005743">
    <property type="term" value="C:mitochondrial inner membrane"/>
    <property type="evidence" value="ECO:0007669"/>
    <property type="project" value="UniProtKB-SubCell"/>
</dbReference>
<keyword evidence="5" id="KW-1015">Disulfide bond</keyword>
<name>A0A1Y2G2Q1_9BASI</name>
<dbReference type="FunCoup" id="A0A1Y2G2Q1">
    <property type="interactions" value="128"/>
</dbReference>